<dbReference type="InterPro" id="IPR013083">
    <property type="entry name" value="Znf_RING/FYVE/PHD"/>
</dbReference>
<accession>A0A1E3PWT4</accession>
<evidence type="ECO:0000259" key="2">
    <source>
        <dbReference type="Pfam" id="PF21202"/>
    </source>
</evidence>
<dbReference type="EMBL" id="KV454302">
    <property type="protein sequence ID" value="ODQ69744.1"/>
    <property type="molecule type" value="Genomic_DNA"/>
</dbReference>
<feature type="region of interest" description="Disordered" evidence="1">
    <location>
        <begin position="144"/>
        <end position="189"/>
    </location>
</feature>
<proteinExistence type="predicted"/>
<sequence>MYEPYFSYSAHRIENGDVCGICSELLGNENDYNGLATVICSNTDCLETYHTTCLANEFLCQASDPSDKQIHVLPVQGSCTTCEHLLDWGLLIRNSFWRGLGNKDASVEISLTQQHQMVEDNDKVTETGLSELSNVESDVGILSQKSKTSPVRSQNSADAALHKDAANAASRKSRKATATGQMRKRKHETVDDEIVLADSPVDKRQIAQISKETKKDSTKLARDAHKQGLPTKKDGVFRVFGSKGRLLEYIPDSEDDSEEFEIEDLLSDDKDLPKRHQPAARLPLYSRIEVVDISDQSTM</sequence>
<keyword evidence="4" id="KW-1185">Reference proteome</keyword>
<dbReference type="Pfam" id="PF21202">
    <property type="entry name" value="SLX1_C"/>
    <property type="match status" value="1"/>
</dbReference>
<reference evidence="3 4" key="1">
    <citation type="journal article" date="2016" name="Proc. Natl. Acad. Sci. U.S.A.">
        <title>Comparative genomics of biotechnologically important yeasts.</title>
        <authorList>
            <person name="Riley R."/>
            <person name="Haridas S."/>
            <person name="Wolfe K.H."/>
            <person name="Lopes M.R."/>
            <person name="Hittinger C.T."/>
            <person name="Goeker M."/>
            <person name="Salamov A.A."/>
            <person name="Wisecaver J.H."/>
            <person name="Long T.M."/>
            <person name="Calvey C.H."/>
            <person name="Aerts A.L."/>
            <person name="Barry K.W."/>
            <person name="Choi C."/>
            <person name="Clum A."/>
            <person name="Coughlan A.Y."/>
            <person name="Deshpande S."/>
            <person name="Douglass A.P."/>
            <person name="Hanson S.J."/>
            <person name="Klenk H.-P."/>
            <person name="LaButti K.M."/>
            <person name="Lapidus A."/>
            <person name="Lindquist E.A."/>
            <person name="Lipzen A.M."/>
            <person name="Meier-Kolthoff J.P."/>
            <person name="Ohm R.A."/>
            <person name="Otillar R.P."/>
            <person name="Pangilinan J.L."/>
            <person name="Peng Y."/>
            <person name="Rokas A."/>
            <person name="Rosa C.A."/>
            <person name="Scheuner C."/>
            <person name="Sibirny A.A."/>
            <person name="Slot J.C."/>
            <person name="Stielow J.B."/>
            <person name="Sun H."/>
            <person name="Kurtzman C.P."/>
            <person name="Blackwell M."/>
            <person name="Grigoriev I.V."/>
            <person name="Jeffries T.W."/>
        </authorList>
    </citation>
    <scope>NUCLEOTIDE SEQUENCE [LARGE SCALE GENOMIC DNA]</scope>
    <source>
        <strain evidence="3 4">NRRL Y-11557</strain>
    </source>
</reference>
<feature type="compositionally biased region" description="Polar residues" evidence="1">
    <location>
        <begin position="144"/>
        <end position="154"/>
    </location>
</feature>
<dbReference type="InterPro" id="IPR048749">
    <property type="entry name" value="SLX1_C"/>
</dbReference>
<name>A0A1E3PWT4_LIPST</name>
<dbReference type="Proteomes" id="UP000094385">
    <property type="component" value="Unassembled WGS sequence"/>
</dbReference>
<evidence type="ECO:0000256" key="1">
    <source>
        <dbReference type="SAM" id="MobiDB-lite"/>
    </source>
</evidence>
<feature type="domain" description="Structure-specific endonuclease subunit SLX1 C-terminal" evidence="2">
    <location>
        <begin position="19"/>
        <end position="92"/>
    </location>
</feature>
<dbReference type="Gene3D" id="3.30.40.10">
    <property type="entry name" value="Zinc/RING finger domain, C3HC4 (zinc finger)"/>
    <property type="match status" value="1"/>
</dbReference>
<evidence type="ECO:0000313" key="3">
    <source>
        <dbReference type="EMBL" id="ODQ69744.1"/>
    </source>
</evidence>
<protein>
    <recommendedName>
        <fullName evidence="2">Structure-specific endonuclease subunit SLX1 C-terminal domain-containing protein</fullName>
    </recommendedName>
</protein>
<organism evidence="3 4">
    <name type="scientific">Lipomyces starkeyi NRRL Y-11557</name>
    <dbReference type="NCBI Taxonomy" id="675824"/>
    <lineage>
        <taxon>Eukaryota</taxon>
        <taxon>Fungi</taxon>
        <taxon>Dikarya</taxon>
        <taxon>Ascomycota</taxon>
        <taxon>Saccharomycotina</taxon>
        <taxon>Lipomycetes</taxon>
        <taxon>Lipomycetales</taxon>
        <taxon>Lipomycetaceae</taxon>
        <taxon>Lipomyces</taxon>
    </lineage>
</organism>
<evidence type="ECO:0000313" key="4">
    <source>
        <dbReference type="Proteomes" id="UP000094385"/>
    </source>
</evidence>
<gene>
    <name evidence="3" type="ORF">LIPSTDRAFT_181260</name>
</gene>
<dbReference type="AlphaFoldDB" id="A0A1E3PWT4"/>
<dbReference type="OrthoDB" id="24645at2759"/>